<feature type="domain" description="Nephrocystin 3-like N-terminal" evidence="5">
    <location>
        <begin position="393"/>
        <end position="482"/>
    </location>
</feature>
<dbReference type="PROSITE" id="PS50297">
    <property type="entry name" value="ANK_REP_REGION"/>
    <property type="match status" value="2"/>
</dbReference>
<organism evidence="6 7">
    <name type="scientific">Colletotrichum orchidophilum</name>
    <dbReference type="NCBI Taxonomy" id="1209926"/>
    <lineage>
        <taxon>Eukaryota</taxon>
        <taxon>Fungi</taxon>
        <taxon>Dikarya</taxon>
        <taxon>Ascomycota</taxon>
        <taxon>Pezizomycotina</taxon>
        <taxon>Sordariomycetes</taxon>
        <taxon>Hypocreomycetidae</taxon>
        <taxon>Glomerellales</taxon>
        <taxon>Glomerellaceae</taxon>
        <taxon>Colletotrichum</taxon>
    </lineage>
</organism>
<feature type="compositionally biased region" description="Polar residues" evidence="4">
    <location>
        <begin position="57"/>
        <end position="71"/>
    </location>
</feature>
<dbReference type="STRING" id="1209926.A0A1G4B591"/>
<dbReference type="InterPro" id="IPR002110">
    <property type="entry name" value="Ankyrin_rpt"/>
</dbReference>
<sequence length="1124" mass="125723">MAGPKSSEDAKSGRVSALIARVKLGLMNKTPVSAGPSSNPAVSNKPNPEAQAKSAENALSNGVAGTTSSERAGNGTADVGSKPTQPSTEAHGDDAASLNAQLPKHQPINIAENKPTDLWSEALEKTLPDTKSWFGKLDIDRSSTIQVKEFTTIVRQSEAAYKDASARLEIDGHKILWRDYANRVVTWVTTIGDIAVPLAPAPASPVWSALKVLLKAETGRVEQITAVFGAADRILSTVRRGQIYEAVYGLSSATLIEPSRVLLRESLIELYRSSLDLLALTFNKLGGEDSWVNQFLTALIDPNRAELFLSDLTNTENEASKNAGACVCESTERNLELLQSLHSPLRRIDDRVAQLLDDFKDKERRDREEAMNRISDVKVDQIHVAKKELRTNGTCEWLLQHPRFLAWEGSSCSSILWLNGQMGAGKSFLVSKVIDRYRTRPRDALGNGEGFAHFYCDRSQSGQRDIQSILSSYIVQLFTVSRHRDIWHTKLREFFLDALDECEQKSRARVISFFRNLVENSDRPVKVFVSSRPETDITELMGTSSFIQISTTDNQKDIEKYIDSKLRQDGLNPVWKRQSVQSLVRNALLEKHGGMFKWVQLQWDQLEPLNTVADVKQRLEQLPKGLVASYEEIYSRQDDHALMILMRVSMWVKWARSPLDTASLLHAVRLSFSQTGDQFNLALDEETTSEAELANICRHLIIKEDGFNNERWKFPHASIAEYFDAKLNTWTHNAERDVATLLLLQASLTTDQAADQNEGDNAPHMVVDGASDIDFCQYATRNWLNYVRNIYRKCPDTKEISDVLRYCLSLGDTVDPSGFQHQTSLTDKETPRRLLSSSYHGGMFSHSNPIFAICVLGSFDLLEYLHLIGVDLNQTTKDGDSLLSVAAKSGHHKLCEFLIDHGVEVNDLNETSGWSPLHHACQFGHSTIVKLLLEKNADPNSSIYHTPLCVAAPRQSSDIVLLLLKWKADPNIPCQAGGAMCCAESAFSVDADETFKQLLKHGANVELLTDNNVTALGKAVRDGAVKCTRVFIEERGYDVNSSVGKFYGSTLGAALFCRSRLQRRMLDYLIKEAKVDPNVLISSPPKRRKVDSFTEQMRRRKLSQYLVEETNLTLKDLRHIGFYF</sequence>
<gene>
    <name evidence="6" type="ORF">CORC01_08246</name>
</gene>
<accession>A0A1G4B591</accession>
<dbReference type="Gene3D" id="3.40.50.300">
    <property type="entry name" value="P-loop containing nucleotide triphosphate hydrolases"/>
    <property type="match status" value="1"/>
</dbReference>
<dbReference type="InterPro" id="IPR056884">
    <property type="entry name" value="NPHP3-like_N"/>
</dbReference>
<evidence type="ECO:0000256" key="4">
    <source>
        <dbReference type="SAM" id="MobiDB-lite"/>
    </source>
</evidence>
<dbReference type="Proteomes" id="UP000176998">
    <property type="component" value="Unassembled WGS sequence"/>
</dbReference>
<dbReference type="GeneID" id="34561389"/>
<dbReference type="AlphaFoldDB" id="A0A1G4B591"/>
<dbReference type="SMART" id="SM00248">
    <property type="entry name" value="ANK"/>
    <property type="match status" value="6"/>
</dbReference>
<feature type="repeat" description="ANK" evidence="2">
    <location>
        <begin position="878"/>
        <end position="910"/>
    </location>
</feature>
<feature type="region of interest" description="Disordered" evidence="4">
    <location>
        <begin position="27"/>
        <end position="94"/>
    </location>
</feature>
<dbReference type="EMBL" id="MJBS01000069">
    <property type="protein sequence ID" value="OHE96483.1"/>
    <property type="molecule type" value="Genomic_DNA"/>
</dbReference>
<dbReference type="InterPro" id="IPR036770">
    <property type="entry name" value="Ankyrin_rpt-contain_sf"/>
</dbReference>
<reference evidence="6 7" key="1">
    <citation type="submission" date="2016-09" db="EMBL/GenBank/DDBJ databases">
        <authorList>
            <person name="Capua I."/>
            <person name="De Benedictis P."/>
            <person name="Joannis T."/>
            <person name="Lombin L.H."/>
            <person name="Cattoli G."/>
        </authorList>
    </citation>
    <scope>NUCLEOTIDE SEQUENCE [LARGE SCALE GENOMIC DNA]</scope>
    <source>
        <strain evidence="6 7">IMI 309357</strain>
    </source>
</reference>
<keyword evidence="2" id="KW-0040">ANK repeat</keyword>
<feature type="compositionally biased region" description="Polar residues" evidence="4">
    <location>
        <begin position="35"/>
        <end position="46"/>
    </location>
</feature>
<proteinExistence type="predicted"/>
<evidence type="ECO:0000256" key="1">
    <source>
        <dbReference type="ARBA" id="ARBA00022737"/>
    </source>
</evidence>
<feature type="repeat" description="ANK" evidence="2">
    <location>
        <begin position="912"/>
        <end position="944"/>
    </location>
</feature>
<dbReference type="Gene3D" id="1.25.40.20">
    <property type="entry name" value="Ankyrin repeat-containing domain"/>
    <property type="match status" value="1"/>
</dbReference>
<keyword evidence="7" id="KW-1185">Reference proteome</keyword>
<dbReference type="OrthoDB" id="7464126at2759"/>
<evidence type="ECO:0000313" key="6">
    <source>
        <dbReference type="EMBL" id="OHE96483.1"/>
    </source>
</evidence>
<dbReference type="Pfam" id="PF24883">
    <property type="entry name" value="NPHP3_N"/>
    <property type="match status" value="1"/>
</dbReference>
<dbReference type="SUPFAM" id="SSF48403">
    <property type="entry name" value="Ankyrin repeat"/>
    <property type="match status" value="1"/>
</dbReference>
<comment type="caution">
    <text evidence="6">The sequence shown here is derived from an EMBL/GenBank/DDBJ whole genome shotgun (WGS) entry which is preliminary data.</text>
</comment>
<name>A0A1G4B591_9PEZI</name>
<dbReference type="PANTHER" id="PTHR10039:SF16">
    <property type="entry name" value="GPI INOSITOL-DEACYLASE"/>
    <property type="match status" value="1"/>
</dbReference>
<feature type="coiled-coil region" evidence="3">
    <location>
        <begin position="345"/>
        <end position="380"/>
    </location>
</feature>
<keyword evidence="3" id="KW-0175">Coiled coil</keyword>
<evidence type="ECO:0000313" key="7">
    <source>
        <dbReference type="Proteomes" id="UP000176998"/>
    </source>
</evidence>
<dbReference type="PANTHER" id="PTHR10039">
    <property type="entry name" value="AMELOGENIN"/>
    <property type="match status" value="1"/>
</dbReference>
<evidence type="ECO:0000256" key="2">
    <source>
        <dbReference type="PROSITE-ProRule" id="PRU00023"/>
    </source>
</evidence>
<dbReference type="PROSITE" id="PS50088">
    <property type="entry name" value="ANK_REPEAT"/>
    <property type="match status" value="2"/>
</dbReference>
<dbReference type="InterPro" id="IPR027417">
    <property type="entry name" value="P-loop_NTPase"/>
</dbReference>
<dbReference type="RefSeq" id="XP_022473640.1">
    <property type="nucleotide sequence ID" value="XM_022619879.1"/>
</dbReference>
<protein>
    <recommendedName>
        <fullName evidence="5">Nephrocystin 3-like N-terminal domain-containing protein</fullName>
    </recommendedName>
</protein>
<keyword evidence="1" id="KW-0677">Repeat</keyword>
<evidence type="ECO:0000259" key="5">
    <source>
        <dbReference type="Pfam" id="PF24883"/>
    </source>
</evidence>
<dbReference type="SUPFAM" id="SSF52540">
    <property type="entry name" value="P-loop containing nucleoside triphosphate hydrolases"/>
    <property type="match status" value="1"/>
</dbReference>
<evidence type="ECO:0000256" key="3">
    <source>
        <dbReference type="SAM" id="Coils"/>
    </source>
</evidence>
<dbReference type="Pfam" id="PF12796">
    <property type="entry name" value="Ank_2"/>
    <property type="match status" value="1"/>
</dbReference>